<dbReference type="STRING" id="152268.A6K24_12035"/>
<dbReference type="InterPro" id="IPR000515">
    <property type="entry name" value="MetI-like"/>
</dbReference>
<evidence type="ECO:0000256" key="4">
    <source>
        <dbReference type="ARBA" id="ARBA00022692"/>
    </source>
</evidence>
<comment type="subcellular location">
    <subcellularLocation>
        <location evidence="1 7">Cell membrane</location>
        <topology evidence="1 7">Multi-pass membrane protein</topology>
    </subcellularLocation>
</comment>
<evidence type="ECO:0000313" key="10">
    <source>
        <dbReference type="Proteomes" id="UP000078534"/>
    </source>
</evidence>
<dbReference type="GO" id="GO:0055085">
    <property type="term" value="P:transmembrane transport"/>
    <property type="evidence" value="ECO:0007669"/>
    <property type="project" value="InterPro"/>
</dbReference>
<dbReference type="Proteomes" id="UP000078534">
    <property type="component" value="Unassembled WGS sequence"/>
</dbReference>
<dbReference type="RefSeq" id="WP_066339459.1">
    <property type="nucleotide sequence ID" value="NZ_LWSG01000044.1"/>
</dbReference>
<evidence type="ECO:0000256" key="5">
    <source>
        <dbReference type="ARBA" id="ARBA00022989"/>
    </source>
</evidence>
<dbReference type="Gene3D" id="1.10.3720.10">
    <property type="entry name" value="MetI-like"/>
    <property type="match status" value="1"/>
</dbReference>
<gene>
    <name evidence="9" type="ORF">A6K24_12035</name>
</gene>
<sequence>MLKTIKQDLWSHLLLILLAFVALYPFFYMIITSFKTNGQFYSNFFGITFPLHFENYATAWEAIGGYIFNSVFIGVASVIIIIATSALAGYSFARLRYKGKNFLYMSVVALLMIPGLLTLIPLFLLIKSFGLLDSYLGLIIAFAAGGQAFTIFVFRQSFASLPEELFEAARIDGCGELRVFWQIVLPLSKPIIGTMAIWNLLAIWNEYMMPLVLMSNPDKFPITVGLIQFESQFVSQTLYGPMFAGYTIASLPLLILFLFTMRLFMKGLTSGAVKI</sequence>
<dbReference type="SUPFAM" id="SSF161098">
    <property type="entry name" value="MetI-like"/>
    <property type="match status" value="1"/>
</dbReference>
<keyword evidence="10" id="KW-1185">Reference proteome</keyword>
<keyword evidence="5 7" id="KW-1133">Transmembrane helix</keyword>
<evidence type="ECO:0000256" key="3">
    <source>
        <dbReference type="ARBA" id="ARBA00022475"/>
    </source>
</evidence>
<dbReference type="PANTHER" id="PTHR43744:SF12">
    <property type="entry name" value="ABC TRANSPORTER PERMEASE PROTEIN MG189-RELATED"/>
    <property type="match status" value="1"/>
</dbReference>
<comment type="similarity">
    <text evidence="7">Belongs to the binding-protein-dependent transport system permease family.</text>
</comment>
<protein>
    <recommendedName>
        <fullName evidence="8">ABC transmembrane type-1 domain-containing protein</fullName>
    </recommendedName>
</protein>
<feature type="transmembrane region" description="Helical" evidence="7">
    <location>
        <begin position="138"/>
        <end position="158"/>
    </location>
</feature>
<name>A0A179SMY5_9BACI</name>
<keyword evidence="6 7" id="KW-0472">Membrane</keyword>
<dbReference type="PANTHER" id="PTHR43744">
    <property type="entry name" value="ABC TRANSPORTER PERMEASE PROTEIN MG189-RELATED-RELATED"/>
    <property type="match status" value="1"/>
</dbReference>
<feature type="transmembrane region" description="Helical" evidence="7">
    <location>
        <begin position="66"/>
        <end position="90"/>
    </location>
</feature>
<dbReference type="GO" id="GO:0005886">
    <property type="term" value="C:plasma membrane"/>
    <property type="evidence" value="ECO:0007669"/>
    <property type="project" value="UniProtKB-SubCell"/>
</dbReference>
<evidence type="ECO:0000313" key="9">
    <source>
        <dbReference type="EMBL" id="OAS82841.1"/>
    </source>
</evidence>
<feature type="transmembrane region" description="Helical" evidence="7">
    <location>
        <begin position="102"/>
        <end position="126"/>
    </location>
</feature>
<accession>A0A179SMY5</accession>
<dbReference type="PROSITE" id="PS50928">
    <property type="entry name" value="ABC_TM1"/>
    <property type="match status" value="1"/>
</dbReference>
<feature type="transmembrane region" description="Helical" evidence="7">
    <location>
        <begin position="243"/>
        <end position="265"/>
    </location>
</feature>
<dbReference type="CDD" id="cd06261">
    <property type="entry name" value="TM_PBP2"/>
    <property type="match status" value="1"/>
</dbReference>
<keyword evidence="3" id="KW-1003">Cell membrane</keyword>
<feature type="transmembrane region" description="Helical" evidence="7">
    <location>
        <begin position="12"/>
        <end position="31"/>
    </location>
</feature>
<keyword evidence="2 7" id="KW-0813">Transport</keyword>
<evidence type="ECO:0000256" key="6">
    <source>
        <dbReference type="ARBA" id="ARBA00023136"/>
    </source>
</evidence>
<dbReference type="InterPro" id="IPR035906">
    <property type="entry name" value="MetI-like_sf"/>
</dbReference>
<evidence type="ECO:0000256" key="7">
    <source>
        <dbReference type="RuleBase" id="RU363032"/>
    </source>
</evidence>
<evidence type="ECO:0000256" key="2">
    <source>
        <dbReference type="ARBA" id="ARBA00022448"/>
    </source>
</evidence>
<keyword evidence="4 7" id="KW-0812">Transmembrane</keyword>
<reference evidence="10" key="1">
    <citation type="submission" date="2016-04" db="EMBL/GenBank/DDBJ databases">
        <authorList>
            <person name="Lyu Z."/>
            <person name="Lyu W."/>
        </authorList>
    </citation>
    <scope>NUCLEOTIDE SEQUENCE [LARGE SCALE GENOMIC DNA]</scope>
    <source>
        <strain evidence="10">C44</strain>
    </source>
</reference>
<organism evidence="9 10">
    <name type="scientific">Metabacillus litoralis</name>
    <dbReference type="NCBI Taxonomy" id="152268"/>
    <lineage>
        <taxon>Bacteria</taxon>
        <taxon>Bacillati</taxon>
        <taxon>Bacillota</taxon>
        <taxon>Bacilli</taxon>
        <taxon>Bacillales</taxon>
        <taxon>Bacillaceae</taxon>
        <taxon>Metabacillus</taxon>
    </lineage>
</organism>
<dbReference type="EMBL" id="LWSG01000044">
    <property type="protein sequence ID" value="OAS82841.1"/>
    <property type="molecule type" value="Genomic_DNA"/>
</dbReference>
<proteinExistence type="inferred from homology"/>
<feature type="transmembrane region" description="Helical" evidence="7">
    <location>
        <begin position="179"/>
        <end position="204"/>
    </location>
</feature>
<dbReference type="AlphaFoldDB" id="A0A179SMY5"/>
<dbReference type="OrthoDB" id="187395at2"/>
<evidence type="ECO:0000256" key="1">
    <source>
        <dbReference type="ARBA" id="ARBA00004651"/>
    </source>
</evidence>
<dbReference type="Pfam" id="PF00528">
    <property type="entry name" value="BPD_transp_1"/>
    <property type="match status" value="1"/>
</dbReference>
<evidence type="ECO:0000259" key="8">
    <source>
        <dbReference type="PROSITE" id="PS50928"/>
    </source>
</evidence>
<feature type="domain" description="ABC transmembrane type-1" evidence="8">
    <location>
        <begin position="67"/>
        <end position="260"/>
    </location>
</feature>
<comment type="caution">
    <text evidence="9">The sequence shown here is derived from an EMBL/GenBank/DDBJ whole genome shotgun (WGS) entry which is preliminary data.</text>
</comment>